<dbReference type="EnsemblPlants" id="KEH33216">
    <property type="protein sequence ID" value="KEH33216"/>
    <property type="gene ID" value="MTR_3g028560"/>
</dbReference>
<feature type="chain" id="PRO_5014499986" evidence="2">
    <location>
        <begin position="21"/>
        <end position="185"/>
    </location>
</feature>
<dbReference type="PANTHER" id="PTHR33659">
    <property type="entry name" value="PROTEIN, PUTATIVE-RELATED-RELATED"/>
    <property type="match status" value="1"/>
</dbReference>
<name>A0A072UUZ9_MEDTR</name>
<feature type="transmembrane region" description="Helical" evidence="1">
    <location>
        <begin position="127"/>
        <end position="144"/>
    </location>
</feature>
<keyword evidence="1" id="KW-0472">Membrane</keyword>
<proteinExistence type="predicted"/>
<keyword evidence="1" id="KW-1133">Transmembrane helix</keyword>
<reference evidence="3 5" key="2">
    <citation type="journal article" date="2014" name="BMC Genomics">
        <title>An improved genome release (version Mt4.0) for the model legume Medicago truncatula.</title>
        <authorList>
            <person name="Tang H."/>
            <person name="Krishnakumar V."/>
            <person name="Bidwell S."/>
            <person name="Rosen B."/>
            <person name="Chan A."/>
            <person name="Zhou S."/>
            <person name="Gentzbittel L."/>
            <person name="Childs K.L."/>
            <person name="Yandell M."/>
            <person name="Gundlach H."/>
            <person name="Mayer K.F."/>
            <person name="Schwartz D.C."/>
            <person name="Town C.D."/>
        </authorList>
    </citation>
    <scope>GENOME REANNOTATION</scope>
    <source>
        <strain evidence="3">A17</strain>
        <strain evidence="4 5">cv. Jemalong A17</strain>
    </source>
</reference>
<evidence type="ECO:0000313" key="4">
    <source>
        <dbReference type="EnsemblPlants" id="KEH33216"/>
    </source>
</evidence>
<dbReference type="Proteomes" id="UP000002051">
    <property type="component" value="Chromosome 3"/>
</dbReference>
<protein>
    <submittedName>
        <fullName evidence="3">Transmembrane protein, putative</fullName>
    </submittedName>
</protein>
<dbReference type="AlphaFoldDB" id="A0A072UUZ9"/>
<gene>
    <name evidence="3" type="ordered locus">MTR_3g028560</name>
</gene>
<feature type="transmembrane region" description="Helical" evidence="1">
    <location>
        <begin position="164"/>
        <end position="183"/>
    </location>
</feature>
<dbReference type="EMBL" id="CM001219">
    <property type="protein sequence ID" value="KEH33216.1"/>
    <property type="molecule type" value="Genomic_DNA"/>
</dbReference>
<dbReference type="HOGENOM" id="CLU_1463369_0_0_1"/>
<reference evidence="4" key="3">
    <citation type="submission" date="2015-04" db="UniProtKB">
        <authorList>
            <consortium name="EnsemblPlants"/>
        </authorList>
    </citation>
    <scope>IDENTIFICATION</scope>
    <source>
        <strain evidence="4">cv. Jemalong A17</strain>
    </source>
</reference>
<evidence type="ECO:0000256" key="1">
    <source>
        <dbReference type="SAM" id="Phobius"/>
    </source>
</evidence>
<reference evidence="3 5" key="1">
    <citation type="journal article" date="2011" name="Nature">
        <title>The Medicago genome provides insight into the evolution of rhizobial symbioses.</title>
        <authorList>
            <person name="Young N.D."/>
            <person name="Debelle F."/>
            <person name="Oldroyd G.E."/>
            <person name="Geurts R."/>
            <person name="Cannon S.B."/>
            <person name="Udvardi M.K."/>
            <person name="Benedito V.A."/>
            <person name="Mayer K.F."/>
            <person name="Gouzy J."/>
            <person name="Schoof H."/>
            <person name="Van de Peer Y."/>
            <person name="Proost S."/>
            <person name="Cook D.R."/>
            <person name="Meyers B.C."/>
            <person name="Spannagl M."/>
            <person name="Cheung F."/>
            <person name="De Mita S."/>
            <person name="Krishnakumar V."/>
            <person name="Gundlach H."/>
            <person name="Zhou S."/>
            <person name="Mudge J."/>
            <person name="Bharti A.K."/>
            <person name="Murray J.D."/>
            <person name="Naoumkina M.A."/>
            <person name="Rosen B."/>
            <person name="Silverstein K.A."/>
            <person name="Tang H."/>
            <person name="Rombauts S."/>
            <person name="Zhao P.X."/>
            <person name="Zhou P."/>
            <person name="Barbe V."/>
            <person name="Bardou P."/>
            <person name="Bechner M."/>
            <person name="Bellec A."/>
            <person name="Berger A."/>
            <person name="Berges H."/>
            <person name="Bidwell S."/>
            <person name="Bisseling T."/>
            <person name="Choisne N."/>
            <person name="Couloux A."/>
            <person name="Denny R."/>
            <person name="Deshpande S."/>
            <person name="Dai X."/>
            <person name="Doyle J.J."/>
            <person name="Dudez A.M."/>
            <person name="Farmer A.D."/>
            <person name="Fouteau S."/>
            <person name="Franken C."/>
            <person name="Gibelin C."/>
            <person name="Gish J."/>
            <person name="Goldstein S."/>
            <person name="Gonzalez A.J."/>
            <person name="Green P.J."/>
            <person name="Hallab A."/>
            <person name="Hartog M."/>
            <person name="Hua A."/>
            <person name="Humphray S.J."/>
            <person name="Jeong D.H."/>
            <person name="Jing Y."/>
            <person name="Jocker A."/>
            <person name="Kenton S.M."/>
            <person name="Kim D.J."/>
            <person name="Klee K."/>
            <person name="Lai H."/>
            <person name="Lang C."/>
            <person name="Lin S."/>
            <person name="Macmil S.L."/>
            <person name="Magdelenat G."/>
            <person name="Matthews L."/>
            <person name="McCorrison J."/>
            <person name="Monaghan E.L."/>
            <person name="Mun J.H."/>
            <person name="Najar F.Z."/>
            <person name="Nicholson C."/>
            <person name="Noirot C."/>
            <person name="O'Bleness M."/>
            <person name="Paule C.R."/>
            <person name="Poulain J."/>
            <person name="Prion F."/>
            <person name="Qin B."/>
            <person name="Qu C."/>
            <person name="Retzel E.F."/>
            <person name="Riddle C."/>
            <person name="Sallet E."/>
            <person name="Samain S."/>
            <person name="Samson N."/>
            <person name="Sanders I."/>
            <person name="Saurat O."/>
            <person name="Scarpelli C."/>
            <person name="Schiex T."/>
            <person name="Segurens B."/>
            <person name="Severin A.J."/>
            <person name="Sherrier D.J."/>
            <person name="Shi R."/>
            <person name="Sims S."/>
            <person name="Singer S.R."/>
            <person name="Sinharoy S."/>
            <person name="Sterck L."/>
            <person name="Viollet A."/>
            <person name="Wang B.B."/>
            <person name="Wang K."/>
            <person name="Wang M."/>
            <person name="Wang X."/>
            <person name="Warfsmann J."/>
            <person name="Weissenbach J."/>
            <person name="White D.D."/>
            <person name="White J.D."/>
            <person name="Wiley G.B."/>
            <person name="Wincker P."/>
            <person name="Xing Y."/>
            <person name="Yang L."/>
            <person name="Yao Z."/>
            <person name="Ying F."/>
            <person name="Zhai J."/>
            <person name="Zhou L."/>
            <person name="Zuber A."/>
            <person name="Denarie J."/>
            <person name="Dixon R.A."/>
            <person name="May G.D."/>
            <person name="Schwartz D.C."/>
            <person name="Rogers J."/>
            <person name="Quetier F."/>
            <person name="Town C.D."/>
            <person name="Roe B.A."/>
        </authorList>
    </citation>
    <scope>NUCLEOTIDE SEQUENCE [LARGE SCALE GENOMIC DNA]</scope>
    <source>
        <strain evidence="3">A17</strain>
        <strain evidence="4 5">cv. Jemalong A17</strain>
    </source>
</reference>
<feature type="signal peptide" evidence="2">
    <location>
        <begin position="1"/>
        <end position="20"/>
    </location>
</feature>
<keyword evidence="2" id="KW-0732">Signal</keyword>
<dbReference type="PANTHER" id="PTHR33659:SF1">
    <property type="entry name" value="PROTEIN, PUTATIVE-RELATED"/>
    <property type="match status" value="1"/>
</dbReference>
<keyword evidence="5" id="KW-1185">Reference proteome</keyword>
<organism evidence="3 5">
    <name type="scientific">Medicago truncatula</name>
    <name type="common">Barrel medic</name>
    <name type="synonym">Medicago tribuloides</name>
    <dbReference type="NCBI Taxonomy" id="3880"/>
    <lineage>
        <taxon>Eukaryota</taxon>
        <taxon>Viridiplantae</taxon>
        <taxon>Streptophyta</taxon>
        <taxon>Embryophyta</taxon>
        <taxon>Tracheophyta</taxon>
        <taxon>Spermatophyta</taxon>
        <taxon>Magnoliopsida</taxon>
        <taxon>eudicotyledons</taxon>
        <taxon>Gunneridae</taxon>
        <taxon>Pentapetalae</taxon>
        <taxon>rosids</taxon>
        <taxon>fabids</taxon>
        <taxon>Fabales</taxon>
        <taxon>Fabaceae</taxon>
        <taxon>Papilionoideae</taxon>
        <taxon>50 kb inversion clade</taxon>
        <taxon>NPAAA clade</taxon>
        <taxon>Hologalegina</taxon>
        <taxon>IRL clade</taxon>
        <taxon>Trifolieae</taxon>
        <taxon>Medicago</taxon>
    </lineage>
</organism>
<accession>A0A072UUZ9</accession>
<sequence>MISAILFLVFHLLDIPHVEGAAALVWHNHIPLNLVHRGILSNTVVGCLLGYCGAMETSQHLFISCDFYGSLWSQLLDSVKWHSLWWLKASHVVFVFGSDLWWLRLLDFSLSLFDNFAMASSATTMKILSFLFVVVLAVNVVSAQDLSPSLAPAPAPDTGAVGSLTNPVAMMGALIVLSMLAIFKH</sequence>
<evidence type="ECO:0000313" key="5">
    <source>
        <dbReference type="Proteomes" id="UP000002051"/>
    </source>
</evidence>
<evidence type="ECO:0000313" key="3">
    <source>
        <dbReference type="EMBL" id="KEH33216.1"/>
    </source>
</evidence>
<keyword evidence="1 3" id="KW-0812">Transmembrane</keyword>
<evidence type="ECO:0000256" key="2">
    <source>
        <dbReference type="SAM" id="SignalP"/>
    </source>
</evidence>